<dbReference type="Gene3D" id="2.60.40.1910">
    <property type="match status" value="1"/>
</dbReference>
<dbReference type="InterPro" id="IPR027268">
    <property type="entry name" value="Peptidase_M4/M1_CTD_sf"/>
</dbReference>
<evidence type="ECO:0000256" key="11">
    <source>
        <dbReference type="ARBA" id="ARBA00023049"/>
    </source>
</evidence>
<dbReference type="Gene3D" id="2.60.40.1730">
    <property type="entry name" value="tricorn interacting facor f3 domain"/>
    <property type="match status" value="1"/>
</dbReference>
<keyword evidence="9 18" id="KW-0378">Hydrolase</keyword>
<evidence type="ECO:0000256" key="18">
    <source>
        <dbReference type="RuleBase" id="RU364040"/>
    </source>
</evidence>
<feature type="binding site" evidence="16">
    <location>
        <position position="333"/>
    </location>
    <ligand>
        <name>Zn(2+)</name>
        <dbReference type="ChEBI" id="CHEBI:29105"/>
        <note>catalytic</note>
    </ligand>
</feature>
<evidence type="ECO:0000256" key="1">
    <source>
        <dbReference type="ARBA" id="ARBA00004609"/>
    </source>
</evidence>
<keyword evidence="7 16" id="KW-0479">Metal-binding</keyword>
<dbReference type="SUPFAM" id="SSF55486">
    <property type="entry name" value="Metalloproteases ('zincins'), catalytic domain"/>
    <property type="match status" value="1"/>
</dbReference>
<dbReference type="GO" id="GO:0005886">
    <property type="term" value="C:plasma membrane"/>
    <property type="evidence" value="ECO:0007669"/>
    <property type="project" value="UniProtKB-SubCell"/>
</dbReference>
<dbReference type="GO" id="GO:0005737">
    <property type="term" value="C:cytoplasm"/>
    <property type="evidence" value="ECO:0007669"/>
    <property type="project" value="TreeGrafter"/>
</dbReference>
<evidence type="ECO:0000256" key="14">
    <source>
        <dbReference type="ARBA" id="ARBA00023288"/>
    </source>
</evidence>
<feature type="active site" description="Proton acceptor" evidence="15">
    <location>
        <position position="330"/>
    </location>
</feature>
<keyword evidence="13" id="KW-0325">Glycoprotein</keyword>
<keyword evidence="6 18" id="KW-0645">Protease</keyword>
<evidence type="ECO:0000256" key="15">
    <source>
        <dbReference type="PIRSR" id="PIRSR634016-1"/>
    </source>
</evidence>
<feature type="domain" description="Peptidase M1 membrane alanine aminopeptidase" evidence="20">
    <location>
        <begin position="264"/>
        <end position="483"/>
    </location>
</feature>
<dbReference type="Gene3D" id="1.25.50.20">
    <property type="match status" value="1"/>
</dbReference>
<gene>
    <name evidence="24" type="primary">LOC112679955</name>
</gene>
<dbReference type="PANTHER" id="PTHR11533">
    <property type="entry name" value="PROTEASE M1 ZINC METALLOPROTEASE"/>
    <property type="match status" value="1"/>
</dbReference>
<proteinExistence type="inferred from homology"/>
<dbReference type="CDD" id="cd09601">
    <property type="entry name" value="M1_APN-Q_like"/>
    <property type="match status" value="1"/>
</dbReference>
<evidence type="ECO:0000313" key="23">
    <source>
        <dbReference type="Proteomes" id="UP000694846"/>
    </source>
</evidence>
<dbReference type="Pfam" id="PF11838">
    <property type="entry name" value="ERAP1_C"/>
    <property type="match status" value="1"/>
</dbReference>
<dbReference type="EC" id="3.4.11.-" evidence="18"/>
<evidence type="ECO:0000259" key="21">
    <source>
        <dbReference type="Pfam" id="PF11838"/>
    </source>
</evidence>
<keyword evidence="5" id="KW-0336">GPI-anchor</keyword>
<keyword evidence="8 19" id="KW-0732">Signal</keyword>
<evidence type="ECO:0000259" key="22">
    <source>
        <dbReference type="Pfam" id="PF17900"/>
    </source>
</evidence>
<dbReference type="GeneID" id="112679955"/>
<evidence type="ECO:0000256" key="19">
    <source>
        <dbReference type="SAM" id="SignalP"/>
    </source>
</evidence>
<evidence type="ECO:0000256" key="5">
    <source>
        <dbReference type="ARBA" id="ARBA00022622"/>
    </source>
</evidence>
<dbReference type="InterPro" id="IPR001930">
    <property type="entry name" value="Peptidase_M1"/>
</dbReference>
<dbReference type="GO" id="GO:0070006">
    <property type="term" value="F:metalloaminopeptidase activity"/>
    <property type="evidence" value="ECO:0007669"/>
    <property type="project" value="TreeGrafter"/>
</dbReference>
<feature type="binding site" evidence="16">
    <location>
        <position position="352"/>
    </location>
    <ligand>
        <name>Zn(2+)</name>
        <dbReference type="ChEBI" id="CHEBI:29105"/>
        <note>catalytic</note>
    </ligand>
</feature>
<comment type="similarity">
    <text evidence="2 18">Belongs to the peptidase M1 family.</text>
</comment>
<dbReference type="GO" id="GO:0008270">
    <property type="term" value="F:zinc ion binding"/>
    <property type="evidence" value="ECO:0007669"/>
    <property type="project" value="UniProtKB-UniRule"/>
</dbReference>
<evidence type="ECO:0000256" key="7">
    <source>
        <dbReference type="ARBA" id="ARBA00022723"/>
    </source>
</evidence>
<dbReference type="FunFam" id="1.10.390.10:FF:000013">
    <property type="entry name" value="Aminopeptidase N"/>
    <property type="match status" value="1"/>
</dbReference>
<sequence>MRTFAIPTLFLALVRLFPFGTQAAGSGYATAHRLPTDTRPESYELRFVLPDLDGTESTFAGVTKITVAVLRTVDAITLNLKDLEVTNVTVTDVKLCRDVVVRELEYRSGDEQLEIRLGRPVLADRNYSVTVSYGGRIRTDDTGLYKSSYAEGDAIKWLAVTQFQPVYARRAFPCYDEPAYKAVYDVSVVKKKHQIALSNMPVREIVPGQNGTDVVYFESTPPMSSYLVAIYVGEFIPNRFDSQITIYTHKTYINQTSYIGAEAPKHLNALSDYTGIKYTLPKMDLLAVPDLSFGAMENWGINTYREKYLLLHDETKTKMKMTASIIVQHEFTHQWFGNLVTCAWWDYTWLNEGFAEYFQYFATKLVRPNWPVEEMFLIEAHQSALSYDQEPRHPITTSVNTPDEIDSVFDWITYKKAASVLRMLRYLVTEELFQLSLRNYLNKYREKYVAKPMDLFASFDSTLCDENYTIGNDLSVHVFMSNWTLQSGYPVLKIAKNETSNTYSVTQNRFLIELADGGSIDDGAAWHVGLTFTTERDKNFTRTRPLFWTDRISKSTEVPAPPNSGWYIFNVRSIGFYRVNYDMDNWIALIEQLNRSPADIHVLNRAQLISDSFNLARAGHLNYTVPLLLSKYLRNENSVTPWYSVKDCFSYLLEHMSYGVNGHEALKAYVSRLAGIVYNKLETHVTSGDDGYYVKSAWDAFSKWACELDNKDCTTRALEYFNKWQTGERIPADVKDAAFCAGIRNDPDTSTFDKMFSLYTTTTSISEKTSVESALGCSANRTQLYRFINHILDGPQGPIKVKDFKSVIASVASTSLGLDVLHEFLSTNLNRTLNELPNGQEIAKYIYSILATKMTDRVQIEKLQNLKNTTIIPESVRQSFEKSFKKVNDRKLWLEKYSEVINQWMLENQEPLEEETITTAASTESTITTEIKSTVSSITISAPFSTVSPKPSNATYNVQNCRTVLLVTILLLIVNKCIL</sequence>
<feature type="domain" description="ERAP1-like C-terminal" evidence="21">
    <location>
        <begin position="566"/>
        <end position="883"/>
    </location>
</feature>
<dbReference type="FunFam" id="2.60.40.1910:FF:000008">
    <property type="entry name" value="Aminopeptidase"/>
    <property type="match status" value="1"/>
</dbReference>
<evidence type="ECO:0000256" key="6">
    <source>
        <dbReference type="ARBA" id="ARBA00022670"/>
    </source>
</evidence>
<dbReference type="GO" id="GO:0098552">
    <property type="term" value="C:side of membrane"/>
    <property type="evidence" value="ECO:0007669"/>
    <property type="project" value="UniProtKB-KW"/>
</dbReference>
<dbReference type="GO" id="GO:0042277">
    <property type="term" value="F:peptide binding"/>
    <property type="evidence" value="ECO:0007669"/>
    <property type="project" value="TreeGrafter"/>
</dbReference>
<comment type="subcellular location">
    <subcellularLocation>
        <location evidence="1">Cell membrane</location>
        <topology evidence="1">Lipid-anchor</topology>
        <topology evidence="1">GPI-anchor</topology>
    </subcellularLocation>
</comment>
<dbReference type="OrthoDB" id="10031169at2759"/>
<dbReference type="Pfam" id="PF17900">
    <property type="entry name" value="Peptidase_M1_N"/>
    <property type="match status" value="1"/>
</dbReference>
<evidence type="ECO:0000256" key="10">
    <source>
        <dbReference type="ARBA" id="ARBA00022833"/>
    </source>
</evidence>
<dbReference type="Proteomes" id="UP000694846">
    <property type="component" value="Unplaced"/>
</dbReference>
<evidence type="ECO:0000256" key="17">
    <source>
        <dbReference type="PIRSR" id="PIRSR634016-4"/>
    </source>
</evidence>
<name>A0A8B8F5T6_9HEMI</name>
<keyword evidence="10 16" id="KW-0862">Zinc</keyword>
<evidence type="ECO:0000256" key="12">
    <source>
        <dbReference type="ARBA" id="ARBA00023136"/>
    </source>
</evidence>
<dbReference type="InterPro" id="IPR050344">
    <property type="entry name" value="Peptidase_M1_aminopeptidases"/>
</dbReference>
<keyword evidence="23" id="KW-1185">Reference proteome</keyword>
<dbReference type="GO" id="GO:0005615">
    <property type="term" value="C:extracellular space"/>
    <property type="evidence" value="ECO:0007669"/>
    <property type="project" value="TreeGrafter"/>
</dbReference>
<dbReference type="GO" id="GO:0043171">
    <property type="term" value="P:peptide catabolic process"/>
    <property type="evidence" value="ECO:0007669"/>
    <property type="project" value="TreeGrafter"/>
</dbReference>
<reference evidence="24" key="1">
    <citation type="submission" date="2025-08" db="UniProtKB">
        <authorList>
            <consortium name="RefSeq"/>
        </authorList>
    </citation>
    <scope>IDENTIFICATION</scope>
    <source>
        <tissue evidence="24">Whole body</tissue>
    </source>
</reference>
<dbReference type="InterPro" id="IPR024571">
    <property type="entry name" value="ERAP1-like_C_dom"/>
</dbReference>
<dbReference type="GO" id="GO:0006508">
    <property type="term" value="P:proteolysis"/>
    <property type="evidence" value="ECO:0007669"/>
    <property type="project" value="UniProtKB-KW"/>
</dbReference>
<keyword evidence="3 18" id="KW-0031">Aminopeptidase</keyword>
<protein>
    <recommendedName>
        <fullName evidence="18">Aminopeptidase</fullName>
        <ecNumber evidence="18">3.4.11.-</ecNumber>
    </recommendedName>
</protein>
<evidence type="ECO:0000259" key="20">
    <source>
        <dbReference type="Pfam" id="PF01433"/>
    </source>
</evidence>
<evidence type="ECO:0000256" key="8">
    <source>
        <dbReference type="ARBA" id="ARBA00022729"/>
    </source>
</evidence>
<comment type="cofactor">
    <cofactor evidence="16 18">
        <name>Zn(2+)</name>
        <dbReference type="ChEBI" id="CHEBI:29105"/>
    </cofactor>
    <text evidence="16 18">Binds 1 zinc ion per subunit.</text>
</comment>
<dbReference type="SUPFAM" id="SSF63737">
    <property type="entry name" value="Leukotriene A4 hydrolase N-terminal domain"/>
    <property type="match status" value="1"/>
</dbReference>
<dbReference type="PRINTS" id="PR00756">
    <property type="entry name" value="ALADIPTASE"/>
</dbReference>
<dbReference type="Gene3D" id="1.10.390.10">
    <property type="entry name" value="Neutral Protease Domain 2"/>
    <property type="match status" value="1"/>
</dbReference>
<keyword evidence="11 18" id="KW-0482">Metalloprotease</keyword>
<evidence type="ECO:0000313" key="24">
    <source>
        <dbReference type="RefSeq" id="XP_025405692.1"/>
    </source>
</evidence>
<feature type="domain" description="Aminopeptidase N-like N-terminal" evidence="22">
    <location>
        <begin position="40"/>
        <end position="227"/>
    </location>
</feature>
<keyword evidence="14" id="KW-0449">Lipoprotein</keyword>
<dbReference type="PANTHER" id="PTHR11533:SF301">
    <property type="entry name" value="AMINOPEPTIDASE"/>
    <property type="match status" value="1"/>
</dbReference>
<evidence type="ECO:0000256" key="2">
    <source>
        <dbReference type="ARBA" id="ARBA00010136"/>
    </source>
</evidence>
<dbReference type="InterPro" id="IPR045357">
    <property type="entry name" value="Aminopeptidase_N-like_N"/>
</dbReference>
<dbReference type="InterPro" id="IPR042097">
    <property type="entry name" value="Aminopeptidase_N-like_N_sf"/>
</dbReference>
<keyword evidence="4" id="KW-1003">Cell membrane</keyword>
<feature type="signal peptide" evidence="19">
    <location>
        <begin position="1"/>
        <end position="23"/>
    </location>
</feature>
<feature type="site" description="Transition state stabilizer" evidence="17">
    <location>
        <position position="414"/>
    </location>
</feature>
<evidence type="ECO:0000256" key="4">
    <source>
        <dbReference type="ARBA" id="ARBA00022475"/>
    </source>
</evidence>
<dbReference type="InterPro" id="IPR034016">
    <property type="entry name" value="M1_APN-typ"/>
</dbReference>
<evidence type="ECO:0000256" key="16">
    <source>
        <dbReference type="PIRSR" id="PIRSR634016-3"/>
    </source>
</evidence>
<evidence type="ECO:0000256" key="3">
    <source>
        <dbReference type="ARBA" id="ARBA00022438"/>
    </source>
</evidence>
<dbReference type="AlphaFoldDB" id="A0A8B8F5T6"/>
<accession>A0A8B8F5T6</accession>
<keyword evidence="12" id="KW-0472">Membrane</keyword>
<organism evidence="23 24">
    <name type="scientific">Sipha flava</name>
    <name type="common">yellow sugarcane aphid</name>
    <dbReference type="NCBI Taxonomy" id="143950"/>
    <lineage>
        <taxon>Eukaryota</taxon>
        <taxon>Metazoa</taxon>
        <taxon>Ecdysozoa</taxon>
        <taxon>Arthropoda</taxon>
        <taxon>Hexapoda</taxon>
        <taxon>Insecta</taxon>
        <taxon>Pterygota</taxon>
        <taxon>Neoptera</taxon>
        <taxon>Paraneoptera</taxon>
        <taxon>Hemiptera</taxon>
        <taxon>Sternorrhyncha</taxon>
        <taxon>Aphidomorpha</taxon>
        <taxon>Aphidoidea</taxon>
        <taxon>Aphididae</taxon>
        <taxon>Sipha</taxon>
    </lineage>
</organism>
<dbReference type="InterPro" id="IPR014782">
    <property type="entry name" value="Peptidase_M1_dom"/>
</dbReference>
<feature type="binding site" evidence="16">
    <location>
        <position position="329"/>
    </location>
    <ligand>
        <name>Zn(2+)</name>
        <dbReference type="ChEBI" id="CHEBI:29105"/>
        <note>catalytic</note>
    </ligand>
</feature>
<dbReference type="Pfam" id="PF01433">
    <property type="entry name" value="Peptidase_M1"/>
    <property type="match status" value="1"/>
</dbReference>
<dbReference type="RefSeq" id="XP_025405692.1">
    <property type="nucleotide sequence ID" value="XM_025549907.1"/>
</dbReference>
<evidence type="ECO:0000256" key="9">
    <source>
        <dbReference type="ARBA" id="ARBA00022801"/>
    </source>
</evidence>
<evidence type="ECO:0000256" key="13">
    <source>
        <dbReference type="ARBA" id="ARBA00023180"/>
    </source>
</evidence>
<feature type="chain" id="PRO_5034371978" description="Aminopeptidase" evidence="19">
    <location>
        <begin position="24"/>
        <end position="979"/>
    </location>
</feature>